<dbReference type="RefSeq" id="WP_281253187.1">
    <property type="nucleotide sequence ID" value="NZ_FZNN01000005.1"/>
</dbReference>
<evidence type="ECO:0000313" key="2">
    <source>
        <dbReference type="Proteomes" id="UP000198417"/>
    </source>
</evidence>
<proteinExistence type="predicted"/>
<dbReference type="EMBL" id="FZNN01000005">
    <property type="protein sequence ID" value="SNR44866.1"/>
    <property type="molecule type" value="Genomic_DNA"/>
</dbReference>
<protein>
    <submittedName>
        <fullName evidence="1">Uncharacterized protein</fullName>
    </submittedName>
</protein>
<name>A0A238WE51_9RHOB</name>
<dbReference type="AlphaFoldDB" id="A0A238WE51"/>
<organism evidence="1 2">
    <name type="scientific">Puniceibacterium sediminis</name>
    <dbReference type="NCBI Taxonomy" id="1608407"/>
    <lineage>
        <taxon>Bacteria</taxon>
        <taxon>Pseudomonadati</taxon>
        <taxon>Pseudomonadota</taxon>
        <taxon>Alphaproteobacteria</taxon>
        <taxon>Rhodobacterales</taxon>
        <taxon>Paracoccaceae</taxon>
        <taxon>Puniceibacterium</taxon>
    </lineage>
</organism>
<gene>
    <name evidence="1" type="ORF">SAMN06265370_105152</name>
</gene>
<evidence type="ECO:0000313" key="1">
    <source>
        <dbReference type="EMBL" id="SNR44866.1"/>
    </source>
</evidence>
<keyword evidence="2" id="KW-1185">Reference proteome</keyword>
<dbReference type="Proteomes" id="UP000198417">
    <property type="component" value="Unassembled WGS sequence"/>
</dbReference>
<reference evidence="1 2" key="1">
    <citation type="submission" date="2017-06" db="EMBL/GenBank/DDBJ databases">
        <authorList>
            <person name="Kim H.J."/>
            <person name="Triplett B.A."/>
        </authorList>
    </citation>
    <scope>NUCLEOTIDE SEQUENCE [LARGE SCALE GENOMIC DNA]</scope>
    <source>
        <strain evidence="1 2">DSM 29052</strain>
    </source>
</reference>
<sequence length="44" mass="4970">MTVSLLKLPRPADGRRINHPNDHLFRIVHILARAAAREALAKET</sequence>
<accession>A0A238WE51</accession>